<dbReference type="Proteomes" id="UP000040453">
    <property type="component" value="Unassembled WGS sequence"/>
</dbReference>
<feature type="coiled-coil region" evidence="1">
    <location>
        <begin position="4"/>
        <end position="31"/>
    </location>
</feature>
<evidence type="ECO:0000256" key="1">
    <source>
        <dbReference type="SAM" id="Coils"/>
    </source>
</evidence>
<accession>A0A0A1MDV9</accession>
<evidence type="ECO:0000313" key="2">
    <source>
        <dbReference type="EMBL" id="CEI83560.1"/>
    </source>
</evidence>
<sequence length="51" mass="6072">MNLKEIAYSQLEEAKDRVNFLENKVKHYEDIVSEKIADDTNPKKWSESEEE</sequence>
<protein>
    <submittedName>
        <fullName evidence="2">Uncharacterized protein</fullName>
    </submittedName>
</protein>
<keyword evidence="3" id="KW-1185">Reference proteome</keyword>
<name>A0A0A1MDV9_9BACI</name>
<dbReference type="STRING" id="545501.BN997_03477"/>
<evidence type="ECO:0000313" key="3">
    <source>
        <dbReference type="Proteomes" id="UP000040453"/>
    </source>
</evidence>
<dbReference type="RefSeq" id="WP_244882395.1">
    <property type="nucleotide sequence ID" value="NZ_CAXOIH010000002.1"/>
</dbReference>
<reference evidence="2 3" key="1">
    <citation type="submission" date="2014-11" db="EMBL/GenBank/DDBJ databases">
        <authorList>
            <person name="Urmite Genomes Urmite Genomes"/>
        </authorList>
    </citation>
    <scope>NUCLEOTIDE SEQUENCE [LARGE SCALE GENOMIC DNA]</scope>
    <source>
        <strain evidence="2 3">Oc5</strain>
    </source>
</reference>
<gene>
    <name evidence="2" type="ORF">BN997_03477</name>
</gene>
<keyword evidence="1" id="KW-0175">Coiled coil</keyword>
<dbReference type="EMBL" id="CDGG01000001">
    <property type="protein sequence ID" value="CEI83560.1"/>
    <property type="molecule type" value="Genomic_DNA"/>
</dbReference>
<dbReference type="AlphaFoldDB" id="A0A0A1MDV9"/>
<organism evidence="2 3">
    <name type="scientific">Oceanobacillus oncorhynchi</name>
    <dbReference type="NCBI Taxonomy" id="545501"/>
    <lineage>
        <taxon>Bacteria</taxon>
        <taxon>Bacillati</taxon>
        <taxon>Bacillota</taxon>
        <taxon>Bacilli</taxon>
        <taxon>Bacillales</taxon>
        <taxon>Bacillaceae</taxon>
        <taxon>Oceanobacillus</taxon>
    </lineage>
</organism>
<proteinExistence type="predicted"/>